<dbReference type="SMART" id="SM00065">
    <property type="entry name" value="GAF"/>
    <property type="match status" value="1"/>
</dbReference>
<accession>A0ABQ3UIM3</accession>
<keyword evidence="1" id="KW-0378">Hydrolase</keyword>
<dbReference type="InterPro" id="IPR052016">
    <property type="entry name" value="Bact_Sigma-Reg"/>
</dbReference>
<gene>
    <name evidence="3" type="ORF">KSB_10390</name>
</gene>
<dbReference type="InterPro" id="IPR003018">
    <property type="entry name" value="GAF"/>
</dbReference>
<dbReference type="RefSeq" id="WP_201369456.1">
    <property type="nucleotide sequence ID" value="NZ_BNJG01000001.1"/>
</dbReference>
<reference evidence="3 4" key="1">
    <citation type="journal article" date="2021" name="Int. J. Syst. Evol. Microbiol.">
        <title>Reticulibacter mediterranei gen. nov., sp. nov., within the new family Reticulibacteraceae fam. nov., and Ktedonospora formicarum gen. nov., sp. nov., Ktedonobacter robiniae sp. nov., Dictyobacter formicarum sp. nov. and Dictyobacter arantiisoli sp. nov., belonging to the class Ktedonobacteria.</title>
        <authorList>
            <person name="Yabe S."/>
            <person name="Zheng Y."/>
            <person name="Wang C.M."/>
            <person name="Sakai Y."/>
            <person name="Abe K."/>
            <person name="Yokota A."/>
            <person name="Donadio S."/>
            <person name="Cavaletti L."/>
            <person name="Monciardini P."/>
        </authorList>
    </citation>
    <scope>NUCLEOTIDE SEQUENCE [LARGE SCALE GENOMIC DNA]</scope>
    <source>
        <strain evidence="3 4">SOSP1-30</strain>
    </source>
</reference>
<protein>
    <recommendedName>
        <fullName evidence="2">GAF domain-containing protein</fullName>
    </recommendedName>
</protein>
<dbReference type="EMBL" id="BNJG01000001">
    <property type="protein sequence ID" value="GHO52564.1"/>
    <property type="molecule type" value="Genomic_DNA"/>
</dbReference>
<dbReference type="Proteomes" id="UP000654345">
    <property type="component" value="Unassembled WGS sequence"/>
</dbReference>
<evidence type="ECO:0000256" key="1">
    <source>
        <dbReference type="ARBA" id="ARBA00022801"/>
    </source>
</evidence>
<dbReference type="PANTHER" id="PTHR43156:SF2">
    <property type="entry name" value="STAGE II SPORULATION PROTEIN E"/>
    <property type="match status" value="1"/>
</dbReference>
<dbReference type="SUPFAM" id="SSF55781">
    <property type="entry name" value="GAF domain-like"/>
    <property type="match status" value="1"/>
</dbReference>
<comment type="caution">
    <text evidence="3">The sequence shown here is derived from an EMBL/GenBank/DDBJ whole genome shotgun (WGS) entry which is preliminary data.</text>
</comment>
<organism evidence="3 4">
    <name type="scientific">Ktedonobacter robiniae</name>
    <dbReference type="NCBI Taxonomy" id="2778365"/>
    <lineage>
        <taxon>Bacteria</taxon>
        <taxon>Bacillati</taxon>
        <taxon>Chloroflexota</taxon>
        <taxon>Ktedonobacteria</taxon>
        <taxon>Ktedonobacterales</taxon>
        <taxon>Ktedonobacteraceae</taxon>
        <taxon>Ktedonobacter</taxon>
    </lineage>
</organism>
<name>A0ABQ3UIM3_9CHLR</name>
<dbReference type="PANTHER" id="PTHR43156">
    <property type="entry name" value="STAGE II SPORULATION PROTEIN E-RELATED"/>
    <property type="match status" value="1"/>
</dbReference>
<dbReference type="InterPro" id="IPR029016">
    <property type="entry name" value="GAF-like_dom_sf"/>
</dbReference>
<keyword evidence="4" id="KW-1185">Reference proteome</keyword>
<evidence type="ECO:0000313" key="3">
    <source>
        <dbReference type="EMBL" id="GHO52564.1"/>
    </source>
</evidence>
<evidence type="ECO:0000313" key="4">
    <source>
        <dbReference type="Proteomes" id="UP000654345"/>
    </source>
</evidence>
<dbReference type="Gene3D" id="3.30.450.40">
    <property type="match status" value="1"/>
</dbReference>
<dbReference type="Pfam" id="PF01590">
    <property type="entry name" value="GAF"/>
    <property type="match status" value="1"/>
</dbReference>
<feature type="domain" description="GAF" evidence="2">
    <location>
        <begin position="34"/>
        <end position="181"/>
    </location>
</feature>
<proteinExistence type="predicted"/>
<evidence type="ECO:0000259" key="2">
    <source>
        <dbReference type="SMART" id="SM00065"/>
    </source>
</evidence>
<sequence>MTTDDNAHQLPRRSHRDYYTALHQAALTFTSSLELDQVLQSIVTSTTEAMQVDACALRLLDRKSGLLHLSCVHGLSGNYLAKGPVSLTQSAIDSDTMRGTPVYVPDVRSDARFQYQDAARQEGLVSVLCVPLEVRGEAVGVIRVYTKQQTVFDEDDIQFLTVLASLAALSIENARLYENVRTSFDGIMGALWGQEYIDEQPAEVSTIRTQTVIQFRES</sequence>